<comment type="caution">
    <text evidence="2">The sequence shown here is derived from an EMBL/GenBank/DDBJ whole genome shotgun (WGS) entry which is preliminary data.</text>
</comment>
<name>A0AAD8QEG0_LOLMU</name>
<keyword evidence="3" id="KW-1185">Reference proteome</keyword>
<dbReference type="Proteomes" id="UP001231189">
    <property type="component" value="Unassembled WGS sequence"/>
</dbReference>
<dbReference type="AlphaFoldDB" id="A0AAD8QEG0"/>
<sequence length="238" mass="27567">MDDHVRETLFGLCNFFDVISRKSIGVKQLNRLQEEIVEILCELEIYFPPAFFDIMVHLLVHVVDDIIHLGPTFLHNMMPFERLNGVIKGFVQGPSRWKHSQGFLTYECISFCQNYLSTENEDVDPLRKKPWVLASQVDQCFFITDPSKPSRVVVRRGKRSIIGMEGEADKQDIDKNGDPKIEEEFDKYFDKPTTYSKVRRKTTLPAKGCPYTRRNLKVAGLKYSTTAMKKGKNIVKKR</sequence>
<dbReference type="EMBL" id="JAUUTY010000520">
    <property type="protein sequence ID" value="KAK1601027.1"/>
    <property type="molecule type" value="Genomic_DNA"/>
</dbReference>
<evidence type="ECO:0000313" key="2">
    <source>
        <dbReference type="EMBL" id="KAK1601027.1"/>
    </source>
</evidence>
<accession>A0AAD8QEG0</accession>
<gene>
    <name evidence="2" type="ORF">QYE76_017873</name>
</gene>
<organism evidence="2 3">
    <name type="scientific">Lolium multiflorum</name>
    <name type="common">Italian ryegrass</name>
    <name type="synonym">Lolium perenne subsp. multiflorum</name>
    <dbReference type="NCBI Taxonomy" id="4521"/>
    <lineage>
        <taxon>Eukaryota</taxon>
        <taxon>Viridiplantae</taxon>
        <taxon>Streptophyta</taxon>
        <taxon>Embryophyta</taxon>
        <taxon>Tracheophyta</taxon>
        <taxon>Spermatophyta</taxon>
        <taxon>Magnoliopsida</taxon>
        <taxon>Liliopsida</taxon>
        <taxon>Poales</taxon>
        <taxon>Poaceae</taxon>
        <taxon>BOP clade</taxon>
        <taxon>Pooideae</taxon>
        <taxon>Poodae</taxon>
        <taxon>Poeae</taxon>
        <taxon>Poeae Chloroplast Group 2 (Poeae type)</taxon>
        <taxon>Loliodinae</taxon>
        <taxon>Loliinae</taxon>
        <taxon>Lolium</taxon>
    </lineage>
</organism>
<evidence type="ECO:0000259" key="1">
    <source>
        <dbReference type="Pfam" id="PF13960"/>
    </source>
</evidence>
<dbReference type="InterPro" id="IPR025452">
    <property type="entry name" value="DUF4218"/>
</dbReference>
<dbReference type="Pfam" id="PF13960">
    <property type="entry name" value="DUF4218"/>
    <property type="match status" value="1"/>
</dbReference>
<proteinExistence type="predicted"/>
<feature type="domain" description="DUF4218" evidence="1">
    <location>
        <begin position="20"/>
        <end position="119"/>
    </location>
</feature>
<protein>
    <recommendedName>
        <fullName evidence="1">DUF4218 domain-containing protein</fullName>
    </recommendedName>
</protein>
<reference evidence="2" key="1">
    <citation type="submission" date="2023-07" db="EMBL/GenBank/DDBJ databases">
        <title>A chromosome-level genome assembly of Lolium multiflorum.</title>
        <authorList>
            <person name="Chen Y."/>
            <person name="Copetti D."/>
            <person name="Kolliker R."/>
            <person name="Studer B."/>
        </authorList>
    </citation>
    <scope>NUCLEOTIDE SEQUENCE</scope>
    <source>
        <strain evidence="2">02402/16</strain>
        <tissue evidence="2">Leaf</tissue>
    </source>
</reference>
<evidence type="ECO:0000313" key="3">
    <source>
        <dbReference type="Proteomes" id="UP001231189"/>
    </source>
</evidence>
<dbReference type="PANTHER" id="PTHR48258">
    <property type="entry name" value="DUF4218 DOMAIN-CONTAINING PROTEIN-RELATED"/>
    <property type="match status" value="1"/>
</dbReference>